<evidence type="ECO:0000256" key="1">
    <source>
        <dbReference type="ARBA" id="ARBA00009861"/>
    </source>
</evidence>
<proteinExistence type="evidence at transcript level"/>
<dbReference type="Gene3D" id="3.30.559.10">
    <property type="entry name" value="Chloramphenicol acetyltransferase-like domain"/>
    <property type="match status" value="2"/>
</dbReference>
<evidence type="ECO:0000313" key="4">
    <source>
        <dbReference type="EMBL" id="AAW51126.1"/>
    </source>
</evidence>
<keyword evidence="2 4" id="KW-0808">Transferase</keyword>
<gene>
    <name evidence="4 6" type="primary">AAT4</name>
    <name evidence="6" type="synonym">LOC103494516</name>
</gene>
<accession>Q5I2Q4</accession>
<organism evidence="4">
    <name type="scientific">Cucumis melo</name>
    <name type="common">Muskmelon</name>
    <dbReference type="NCBI Taxonomy" id="3656"/>
    <lineage>
        <taxon>Eukaryota</taxon>
        <taxon>Viridiplantae</taxon>
        <taxon>Streptophyta</taxon>
        <taxon>Embryophyta</taxon>
        <taxon>Tracheophyta</taxon>
        <taxon>Spermatophyta</taxon>
        <taxon>Magnoliopsida</taxon>
        <taxon>eudicotyledons</taxon>
        <taxon>Gunneridae</taxon>
        <taxon>Pentapetalae</taxon>
        <taxon>rosids</taxon>
        <taxon>fabids</taxon>
        <taxon>Cucurbitales</taxon>
        <taxon>Cucurbitaceae</taxon>
        <taxon>Benincaseae</taxon>
        <taxon>Cucumis</taxon>
    </lineage>
</organism>
<dbReference type="SMR" id="Q5I2Q4"/>
<dbReference type="GeneID" id="103494516"/>
<protein>
    <submittedName>
        <fullName evidence="4">Putative alcohol acyl-transferases</fullName>
    </submittedName>
    <submittedName>
        <fullName evidence="6">Salutaridinol 7-O-acetyltransferase-like</fullName>
    </submittedName>
</protein>
<dbReference type="GO" id="GO:0016746">
    <property type="term" value="F:acyltransferase activity"/>
    <property type="evidence" value="ECO:0007669"/>
    <property type="project" value="UniProtKB-KW"/>
</dbReference>
<evidence type="ECO:0000256" key="3">
    <source>
        <dbReference type="ARBA" id="ARBA00023315"/>
    </source>
</evidence>
<reference evidence="6" key="2">
    <citation type="submission" date="2025-05" db="UniProtKB">
        <authorList>
            <consortium name="RefSeq"/>
        </authorList>
    </citation>
    <scope>IDENTIFICATION</scope>
</reference>
<dbReference type="RefSeq" id="NP_001315389.1">
    <property type="nucleotide sequence ID" value="NM_001328460.1"/>
</dbReference>
<keyword evidence="5" id="KW-1185">Reference proteome</keyword>
<evidence type="ECO:0000256" key="2">
    <source>
        <dbReference type="ARBA" id="ARBA00022679"/>
    </source>
</evidence>
<dbReference type="EMBL" id="AY859054">
    <property type="protein sequence ID" value="AAW51126.1"/>
    <property type="molecule type" value="mRNA"/>
</dbReference>
<keyword evidence="3" id="KW-0012">Acyltransferase</keyword>
<dbReference type="OrthoDB" id="671439at2759"/>
<comment type="similarity">
    <text evidence="1">Belongs to the plant acyltransferase family.</text>
</comment>
<dbReference type="Pfam" id="PF02458">
    <property type="entry name" value="Transferase"/>
    <property type="match status" value="1"/>
</dbReference>
<dbReference type="Proteomes" id="UP001652600">
    <property type="component" value="Chromosome 7"/>
</dbReference>
<dbReference type="PANTHER" id="PTHR31623:SF110">
    <property type="entry name" value="VINORINE SYNTHASE-LIKE"/>
    <property type="match status" value="1"/>
</dbReference>
<dbReference type="PANTHER" id="PTHR31623">
    <property type="entry name" value="F21J9.9"/>
    <property type="match status" value="1"/>
</dbReference>
<sequence>MEVKVLSKETIIPSSPTPPHLQPLNLSLLDQLSPMLYIPLLLFYPMKKSYQHQDHNKAIATLKTSLSKTLSRFYLLAGRIIGKSIHCNDKGAVFMEATINSNMFDILKEPNNEVLTKLLPCSLLCNTKPIEEYPQIVVQANIFECGGIAISLCLLHKLIDAATFCCFLRSWATTNRELLSLDHSSPNNNMVCVDYKSFSSLFPQTNLLPFHQSLINNDKAVVPPSSIFNRKRRFQRFVFRSEAILDLKAKAKSCDIPNPTCVETLTCFIWKYLMKVADDGDSQRPSTLSHVVNIRKMLEPSLGEVSLGNIMWGTVAHHFSTTRNEEFEGLELSKLVSLLRQSFKKINKDYIKELIMGGDKERRNGVMKLVGEINKWPISNYYFFTSWKNLKLNEVDFGWGKPLWSAIAGDPNEMMGNIIVLVDNVLDDGSTEAWILLDEKEMQLLEQIPQFLEFALLNPSINLPHNQKTADEIFSNKLI</sequence>
<reference evidence="4 6" key="1">
    <citation type="journal article" date="2005" name="Plant Mol. Biol.">
        <title>Functional characterization of a melon alcohol acyl-transferase gene family involved in the biosynthesis of ester volatiles. Identification of the crucial role of a threonine residue for enzyme activity*.</title>
        <authorList>
            <person name="El-Sharkawy I."/>
            <person name="Manriquez D."/>
            <person name="Flores F.B."/>
            <person name="Regad F."/>
            <person name="Bouzayen M."/>
            <person name="Latche A."/>
            <person name="Pech J.C."/>
        </authorList>
    </citation>
    <scope>NUCLEOTIDE SEQUENCE</scope>
</reference>
<evidence type="ECO:0000313" key="6">
    <source>
        <dbReference type="RefSeq" id="NP_001315389.1"/>
    </source>
</evidence>
<dbReference type="InterPro" id="IPR023213">
    <property type="entry name" value="CAT-like_dom_sf"/>
</dbReference>
<evidence type="ECO:0000313" key="5">
    <source>
        <dbReference type="Proteomes" id="UP001652600"/>
    </source>
</evidence>
<name>Q5I2Q4_CUCME</name>
<dbReference type="KEGG" id="cmo:103494516"/>
<dbReference type="AlphaFoldDB" id="Q5I2Q4"/>